<feature type="coiled-coil region" evidence="6">
    <location>
        <begin position="332"/>
        <end position="359"/>
    </location>
</feature>
<dbReference type="Gene3D" id="1.20.58.340">
    <property type="entry name" value="Magnesium transport protein CorA, transmembrane region"/>
    <property type="match status" value="2"/>
</dbReference>
<dbReference type="GO" id="GO:0016020">
    <property type="term" value="C:membrane"/>
    <property type="evidence" value="ECO:0007669"/>
    <property type="project" value="UniProtKB-SubCell"/>
</dbReference>
<evidence type="ECO:0000313" key="10">
    <source>
        <dbReference type="Proteomes" id="UP001341281"/>
    </source>
</evidence>
<dbReference type="SUPFAM" id="SSF144083">
    <property type="entry name" value="Magnesium transport protein CorA, transmembrane region"/>
    <property type="match status" value="1"/>
</dbReference>
<evidence type="ECO:0000256" key="1">
    <source>
        <dbReference type="ARBA" id="ARBA00004141"/>
    </source>
</evidence>
<keyword evidence="4 8" id="KW-1133">Transmembrane helix</keyword>
<evidence type="ECO:0000256" key="2">
    <source>
        <dbReference type="ARBA" id="ARBA00009765"/>
    </source>
</evidence>
<protein>
    <submittedName>
        <fullName evidence="9">Uncharacterized protein</fullName>
    </submittedName>
</protein>
<dbReference type="AlphaFoldDB" id="A0AAQ3UMV9"/>
<reference evidence="9 10" key="1">
    <citation type="submission" date="2024-02" db="EMBL/GenBank/DDBJ databases">
        <title>High-quality chromosome-scale genome assembly of Pensacola bahiagrass (Paspalum notatum Flugge var. saurae).</title>
        <authorList>
            <person name="Vega J.M."/>
            <person name="Podio M."/>
            <person name="Orjuela J."/>
            <person name="Siena L.A."/>
            <person name="Pessino S.C."/>
            <person name="Combes M.C."/>
            <person name="Mariac C."/>
            <person name="Albertini E."/>
            <person name="Pupilli F."/>
            <person name="Ortiz J.P.A."/>
            <person name="Leblanc O."/>
        </authorList>
    </citation>
    <scope>NUCLEOTIDE SEQUENCE [LARGE SCALE GENOMIC DNA]</scope>
    <source>
        <strain evidence="9">R1</strain>
        <tissue evidence="9">Leaf</tissue>
    </source>
</reference>
<dbReference type="SUPFAM" id="SSF143865">
    <property type="entry name" value="CorA soluble domain-like"/>
    <property type="match status" value="1"/>
</dbReference>
<evidence type="ECO:0000256" key="6">
    <source>
        <dbReference type="SAM" id="Coils"/>
    </source>
</evidence>
<comment type="subcellular location">
    <subcellularLocation>
        <location evidence="1">Membrane</location>
        <topology evidence="1">Multi-pass membrane protein</topology>
    </subcellularLocation>
</comment>
<keyword evidence="5 8" id="KW-0472">Membrane</keyword>
<feature type="transmembrane region" description="Helical" evidence="8">
    <location>
        <begin position="417"/>
        <end position="438"/>
    </location>
</feature>
<comment type="similarity">
    <text evidence="2">Belongs to the CorA metal ion transporter (MIT) (TC 1.A.35) family.</text>
</comment>
<evidence type="ECO:0000256" key="5">
    <source>
        <dbReference type="ARBA" id="ARBA00023136"/>
    </source>
</evidence>
<dbReference type="InterPro" id="IPR045861">
    <property type="entry name" value="CorA_cytoplasmic_dom"/>
</dbReference>
<dbReference type="InterPro" id="IPR045863">
    <property type="entry name" value="CorA_TM1_TM2"/>
</dbReference>
<name>A0AAQ3UMV9_PASNO</name>
<evidence type="ECO:0000256" key="4">
    <source>
        <dbReference type="ARBA" id="ARBA00022989"/>
    </source>
</evidence>
<dbReference type="GO" id="GO:0046873">
    <property type="term" value="F:metal ion transmembrane transporter activity"/>
    <property type="evidence" value="ECO:0007669"/>
    <property type="project" value="InterPro"/>
</dbReference>
<organism evidence="9 10">
    <name type="scientific">Paspalum notatum var. saurae</name>
    <dbReference type="NCBI Taxonomy" id="547442"/>
    <lineage>
        <taxon>Eukaryota</taxon>
        <taxon>Viridiplantae</taxon>
        <taxon>Streptophyta</taxon>
        <taxon>Embryophyta</taxon>
        <taxon>Tracheophyta</taxon>
        <taxon>Spermatophyta</taxon>
        <taxon>Magnoliopsida</taxon>
        <taxon>Liliopsida</taxon>
        <taxon>Poales</taxon>
        <taxon>Poaceae</taxon>
        <taxon>PACMAD clade</taxon>
        <taxon>Panicoideae</taxon>
        <taxon>Andropogonodae</taxon>
        <taxon>Paspaleae</taxon>
        <taxon>Paspalinae</taxon>
        <taxon>Paspalum</taxon>
    </lineage>
</organism>
<dbReference type="Proteomes" id="UP001341281">
    <property type="component" value="Chromosome 09"/>
</dbReference>
<keyword evidence="3 8" id="KW-0812">Transmembrane</keyword>
<dbReference type="PANTHER" id="PTHR47468">
    <property type="entry name" value="OS08G0130000 PROTEIN"/>
    <property type="match status" value="1"/>
</dbReference>
<evidence type="ECO:0000256" key="7">
    <source>
        <dbReference type="SAM" id="MobiDB-lite"/>
    </source>
</evidence>
<evidence type="ECO:0000256" key="3">
    <source>
        <dbReference type="ARBA" id="ARBA00022692"/>
    </source>
</evidence>
<feature type="region of interest" description="Disordered" evidence="7">
    <location>
        <begin position="19"/>
        <end position="45"/>
    </location>
</feature>
<accession>A0AAQ3UMV9</accession>
<feature type="compositionally biased region" description="Pro residues" evidence="7">
    <location>
        <begin position="30"/>
        <end position="39"/>
    </location>
</feature>
<sequence>MPMPMAAAAGVAGAEAAGFGSSNNHLRPRLGPPPPPPSPAVGKALPSGAVPRHAYVFDGAGGFSEAPWGLLAAPARRPGEFTWHHVELPRAAANKPLHHAQALIELLCPPLTLQEILALVATGPHCASGGDGGALLLRVSSPGPVGSACALRLAARVTEASVVTVSVGGVPRLAFGTTQASLLSEVPLGVAATSSRSDEGHGGGRAVDGGVVIEERLLESLLAMNHADGAHTDNPVPTTVSNLLVHVLGTHVDHVHDIVTRLEMDLDAIELQLDKGGYFMRKLLLDGRRFPKMHLDLQRLLQVVSHGEQVFPRVKEKCASKSWFATGDIAALEDLIGRLRRLKENLGFITNRVATLQASLDSWQSEQINKSLYYLSFLSIIFLPLSIVTGVFGMNVGGVPWTEQNKNPKNRDGFMNVMLICVAILLLLLLCFLFPSLYSHVTTWRTRRELTRSNSQNKKHLKLFKGHKEGYMRL</sequence>
<keyword evidence="10" id="KW-1185">Reference proteome</keyword>
<proteinExistence type="inferred from homology"/>
<gene>
    <name evidence="9" type="ORF">U9M48_041013</name>
</gene>
<evidence type="ECO:0000256" key="8">
    <source>
        <dbReference type="SAM" id="Phobius"/>
    </source>
</evidence>
<dbReference type="Pfam" id="PF01544">
    <property type="entry name" value="CorA"/>
    <property type="match status" value="1"/>
</dbReference>
<dbReference type="EMBL" id="CP144753">
    <property type="protein sequence ID" value="WVZ95219.1"/>
    <property type="molecule type" value="Genomic_DNA"/>
</dbReference>
<feature type="transmembrane region" description="Helical" evidence="8">
    <location>
        <begin position="372"/>
        <end position="396"/>
    </location>
</feature>
<keyword evidence="6" id="KW-0175">Coiled coil</keyword>
<dbReference type="InterPro" id="IPR002523">
    <property type="entry name" value="MgTranspt_CorA/ZnTranspt_ZntB"/>
</dbReference>
<dbReference type="PANTHER" id="PTHR47468:SF1">
    <property type="entry name" value="OS08G0130000 PROTEIN"/>
    <property type="match status" value="1"/>
</dbReference>
<evidence type="ECO:0000313" key="9">
    <source>
        <dbReference type="EMBL" id="WVZ95219.1"/>
    </source>
</evidence>